<proteinExistence type="predicted"/>
<dbReference type="Proteomes" id="UP000325440">
    <property type="component" value="Unassembled WGS sequence"/>
</dbReference>
<accession>A0A5E4MJ50</accession>
<dbReference type="EMBL" id="CABPRJ010000499">
    <property type="protein sequence ID" value="VVC29810.1"/>
    <property type="molecule type" value="Genomic_DNA"/>
</dbReference>
<gene>
    <name evidence="2" type="ORF">CINCED_3A000004</name>
</gene>
<keyword evidence="3" id="KW-1185">Reference proteome</keyword>
<sequence>MQSIILLPQGEGHSSSQRRGRNDEAKAKTIRKAHSPDTSLWVLNNLTAQTMVSSF</sequence>
<protein>
    <submittedName>
        <fullName evidence="2">Uncharacterized protein</fullName>
    </submittedName>
</protein>
<feature type="region of interest" description="Disordered" evidence="1">
    <location>
        <begin position="1"/>
        <end position="32"/>
    </location>
</feature>
<evidence type="ECO:0000313" key="3">
    <source>
        <dbReference type="Proteomes" id="UP000325440"/>
    </source>
</evidence>
<reference evidence="2 3" key="1">
    <citation type="submission" date="2019-08" db="EMBL/GenBank/DDBJ databases">
        <authorList>
            <person name="Alioto T."/>
            <person name="Alioto T."/>
            <person name="Gomez Garrido J."/>
        </authorList>
    </citation>
    <scope>NUCLEOTIDE SEQUENCE [LARGE SCALE GENOMIC DNA]</scope>
</reference>
<name>A0A5E4MJ50_9HEMI</name>
<dbReference type="AlphaFoldDB" id="A0A5E4MJ50"/>
<evidence type="ECO:0000256" key="1">
    <source>
        <dbReference type="SAM" id="MobiDB-lite"/>
    </source>
</evidence>
<evidence type="ECO:0000313" key="2">
    <source>
        <dbReference type="EMBL" id="VVC29810.1"/>
    </source>
</evidence>
<organism evidence="2 3">
    <name type="scientific">Cinara cedri</name>
    <dbReference type="NCBI Taxonomy" id="506608"/>
    <lineage>
        <taxon>Eukaryota</taxon>
        <taxon>Metazoa</taxon>
        <taxon>Ecdysozoa</taxon>
        <taxon>Arthropoda</taxon>
        <taxon>Hexapoda</taxon>
        <taxon>Insecta</taxon>
        <taxon>Pterygota</taxon>
        <taxon>Neoptera</taxon>
        <taxon>Paraneoptera</taxon>
        <taxon>Hemiptera</taxon>
        <taxon>Sternorrhyncha</taxon>
        <taxon>Aphidomorpha</taxon>
        <taxon>Aphidoidea</taxon>
        <taxon>Aphididae</taxon>
        <taxon>Lachninae</taxon>
        <taxon>Cinara</taxon>
    </lineage>
</organism>